<keyword evidence="3" id="KW-0328">Glycosyltransferase</keyword>
<dbReference type="AlphaFoldDB" id="A0A0P1EGJ8"/>
<keyword evidence="3" id="KW-0808">Transferase</keyword>
<dbReference type="Gene3D" id="3.40.50.2000">
    <property type="entry name" value="Glycogen Phosphorylase B"/>
    <property type="match status" value="2"/>
</dbReference>
<accession>A0A0P1EGJ8</accession>
<evidence type="ECO:0000313" key="3">
    <source>
        <dbReference type="EMBL" id="CUH49048.1"/>
    </source>
</evidence>
<gene>
    <name evidence="3" type="primary">pimB_1</name>
    <name evidence="3" type="ORF">RUA4292_03242</name>
</gene>
<organism evidence="3 4">
    <name type="scientific">Ruegeria atlantica</name>
    <dbReference type="NCBI Taxonomy" id="81569"/>
    <lineage>
        <taxon>Bacteria</taxon>
        <taxon>Pseudomonadati</taxon>
        <taxon>Pseudomonadota</taxon>
        <taxon>Alphaproteobacteria</taxon>
        <taxon>Rhodobacterales</taxon>
        <taxon>Roseobacteraceae</taxon>
        <taxon>Ruegeria</taxon>
    </lineage>
</organism>
<dbReference type="InterPro" id="IPR050194">
    <property type="entry name" value="Glycosyltransferase_grp1"/>
</dbReference>
<dbReference type="Proteomes" id="UP000050783">
    <property type="component" value="Unassembled WGS sequence"/>
</dbReference>
<sequence>MMEFRILHWRRGLFADHLEPQFDCVQVNGRAKPIIRSDPGRWLNRALNLRSGNYVAANAVSIDEVSRCLEPFSPEVILAHFGYTALYMLPVAERLGVPIISHFHGTDVSLSLKRNRWYRHSLKNCLNRFSACIVVGSHQRKKLIELGADPNKTHLLPCGVPTDEFTPVQARSEDITRFVVIARLVEEKGVEISLRAFAKLSQRCTNLELLIIGDGPQRQALGDLANTMGVADKTKFMGYVKAEEVMAILQRCDVLLHHSLESFDWVEGFGVAVAEAGASGLPVVVSKSGGLVDLVVDGHTGFIVPLGNVDAMVNAMYKLHSDRELAREMGKNGRQRMVEQFDSRKLSLRLQKVLLDSVERLALPASREPMSDN</sequence>
<evidence type="ECO:0000313" key="4">
    <source>
        <dbReference type="Proteomes" id="UP000050783"/>
    </source>
</evidence>
<proteinExistence type="predicted"/>
<dbReference type="InterPro" id="IPR001296">
    <property type="entry name" value="Glyco_trans_1"/>
</dbReference>
<feature type="domain" description="Glycosyl transferase family 1" evidence="1">
    <location>
        <begin position="169"/>
        <end position="336"/>
    </location>
</feature>
<dbReference type="Pfam" id="PF00534">
    <property type="entry name" value="Glycos_transf_1"/>
    <property type="match status" value="1"/>
</dbReference>
<feature type="domain" description="Glycosyltransferase subfamily 4-like N-terminal" evidence="2">
    <location>
        <begin position="62"/>
        <end position="163"/>
    </location>
</feature>
<dbReference type="InterPro" id="IPR028098">
    <property type="entry name" value="Glyco_trans_4-like_N"/>
</dbReference>
<reference evidence="3 4" key="1">
    <citation type="submission" date="2015-09" db="EMBL/GenBank/DDBJ databases">
        <authorList>
            <consortium name="Swine Surveillance"/>
        </authorList>
    </citation>
    <scope>NUCLEOTIDE SEQUENCE [LARGE SCALE GENOMIC DNA]</scope>
    <source>
        <strain evidence="3 4">CECT 4292</strain>
    </source>
</reference>
<dbReference type="Pfam" id="PF13439">
    <property type="entry name" value="Glyco_transf_4"/>
    <property type="match status" value="1"/>
</dbReference>
<protein>
    <submittedName>
        <fullName evidence="3">GDP-mannose-dependent alpha-(1-6)-phosphatidylinositol monomannoside mannosyltransferase</fullName>
        <ecNumber evidence="3">2.4.1.57</ecNumber>
    </submittedName>
</protein>
<dbReference type="EMBL" id="CYPU01000055">
    <property type="protein sequence ID" value="CUH49048.1"/>
    <property type="molecule type" value="Genomic_DNA"/>
</dbReference>
<dbReference type="CDD" id="cd03801">
    <property type="entry name" value="GT4_PimA-like"/>
    <property type="match status" value="1"/>
</dbReference>
<dbReference type="SUPFAM" id="SSF53756">
    <property type="entry name" value="UDP-Glycosyltransferase/glycogen phosphorylase"/>
    <property type="match status" value="1"/>
</dbReference>
<evidence type="ECO:0000259" key="1">
    <source>
        <dbReference type="Pfam" id="PF00534"/>
    </source>
</evidence>
<dbReference type="PANTHER" id="PTHR45947">
    <property type="entry name" value="SULFOQUINOVOSYL TRANSFERASE SQD2"/>
    <property type="match status" value="1"/>
</dbReference>
<dbReference type="EC" id="2.4.1.57" evidence="3"/>
<dbReference type="GO" id="GO:0016757">
    <property type="term" value="F:glycosyltransferase activity"/>
    <property type="evidence" value="ECO:0007669"/>
    <property type="project" value="UniProtKB-KW"/>
</dbReference>
<dbReference type="PANTHER" id="PTHR45947:SF3">
    <property type="entry name" value="SULFOQUINOVOSYL TRANSFERASE SQD2"/>
    <property type="match status" value="1"/>
</dbReference>
<evidence type="ECO:0000259" key="2">
    <source>
        <dbReference type="Pfam" id="PF13439"/>
    </source>
</evidence>
<name>A0A0P1EGJ8_9RHOB</name>